<dbReference type="Proteomes" id="UP000515121">
    <property type="component" value="Unplaced"/>
</dbReference>
<accession>A0A6P6A7A4</accession>
<evidence type="ECO:0000313" key="6">
    <source>
        <dbReference type="RefSeq" id="XP_022760814.1"/>
    </source>
</evidence>
<keyword evidence="1" id="KW-0677">Repeat</keyword>
<proteinExistence type="predicted"/>
<dbReference type="Pfam" id="PF23247">
    <property type="entry name" value="LRR_RPS2"/>
    <property type="match status" value="1"/>
</dbReference>
<dbReference type="PANTHER" id="PTHR33463">
    <property type="entry name" value="NB-ARC DOMAIN-CONTAINING PROTEIN-RELATED"/>
    <property type="match status" value="1"/>
</dbReference>
<dbReference type="InterPro" id="IPR055414">
    <property type="entry name" value="LRR_R13L4/SHOC2-like"/>
</dbReference>
<keyword evidence="5" id="KW-1185">Reference proteome</keyword>
<dbReference type="Gene3D" id="3.80.10.10">
    <property type="entry name" value="Ribonuclease Inhibitor"/>
    <property type="match status" value="2"/>
</dbReference>
<feature type="domain" description="Disease resistance protein At4g27190-like leucine-rich repeats" evidence="3">
    <location>
        <begin position="504"/>
        <end position="610"/>
    </location>
</feature>
<organism evidence="5 6">
    <name type="scientific">Durio zibethinus</name>
    <name type="common">Durian</name>
    <dbReference type="NCBI Taxonomy" id="66656"/>
    <lineage>
        <taxon>Eukaryota</taxon>
        <taxon>Viridiplantae</taxon>
        <taxon>Streptophyta</taxon>
        <taxon>Embryophyta</taxon>
        <taxon>Tracheophyta</taxon>
        <taxon>Spermatophyta</taxon>
        <taxon>Magnoliopsida</taxon>
        <taxon>eudicotyledons</taxon>
        <taxon>Gunneridae</taxon>
        <taxon>Pentapetalae</taxon>
        <taxon>rosids</taxon>
        <taxon>malvids</taxon>
        <taxon>Malvales</taxon>
        <taxon>Malvaceae</taxon>
        <taxon>Helicteroideae</taxon>
        <taxon>Durio</taxon>
    </lineage>
</organism>
<evidence type="ECO:0000259" key="4">
    <source>
        <dbReference type="Pfam" id="PF23598"/>
    </source>
</evidence>
<dbReference type="PANTHER" id="PTHR33463:SF209">
    <property type="entry name" value="DISEASE RESISTANCE PROTEIN RPS2-LIKE"/>
    <property type="match status" value="1"/>
</dbReference>
<evidence type="ECO:0000259" key="3">
    <source>
        <dbReference type="Pfam" id="PF23247"/>
    </source>
</evidence>
<name>A0A6P6A7A4_DURZI</name>
<evidence type="ECO:0000313" key="5">
    <source>
        <dbReference type="Proteomes" id="UP000515121"/>
    </source>
</evidence>
<evidence type="ECO:0000256" key="1">
    <source>
        <dbReference type="ARBA" id="ARBA00022737"/>
    </source>
</evidence>
<sequence>MPPILSLIGKQLEGKDIAQWRDMKSQMQSPSKQPWQELEEYYRSLKLVYNRFTEADYKRCLLYWAIFPFGEEINRDYIIDCWTAEQFLECQRLGKARDRGHTILDSFTDKSLLAKGEKLGHFKMFVCFQRAALTIANREENLNFFVENGATIEIHKLIQAKRVSLARTRLPPLPQKPKCAGMLTLLLHENSLREFPGQFFEYMPGLQVLWLRETGISGLPESISGLRNLRGLFLDNCSCLAVLPHQIGDLQSLEILVVRHTGISSLPSEIGRLGNLKCLRVSFKEDATVGNNFTVNSGNFNQNGIEERIIPRKIIEKLSKLEELSIDVSPNSRRWNANADEIAREITIFKGLTHLHFYFPQMESFEHFIQNSKSWKPNGENEEFEGFRSFNISVGLQGNSSASDFNVFECSAEKHLKFSAGDGFPGAVSEVLKQATSFELIGHVTAGNLTDGLPDDTFEELEVCIVEECDAMTSIVNGNTNTTGVVFPCLEKLHIKKLPNLLSIWEGTVASESFSALTTLTLKECQGITKLFSLELVRNLCKLQNLQVEDCARIEKIIEAESTVESTAFPSLKNFQLCSLTSLSSICDASLECPSLERILIKTCEGLTTLPRVLQKAPKLREIQCAEIGGINRNGQVTKLKSNSELFTVTSAKMKILNKKHYCIRLLTSKPMWKFSWTMLFHSMAGIIGFGRII</sequence>
<dbReference type="InterPro" id="IPR032675">
    <property type="entry name" value="LRR_dom_sf"/>
</dbReference>
<keyword evidence="2" id="KW-0611">Plant defense</keyword>
<dbReference type="Pfam" id="PF23598">
    <property type="entry name" value="LRR_14"/>
    <property type="match status" value="1"/>
</dbReference>
<protein>
    <submittedName>
        <fullName evidence="6">Disease resistance RPP13-like protein 1</fullName>
    </submittedName>
</protein>
<reference evidence="6" key="1">
    <citation type="submission" date="2025-08" db="UniProtKB">
        <authorList>
            <consortium name="RefSeq"/>
        </authorList>
    </citation>
    <scope>IDENTIFICATION</scope>
    <source>
        <tissue evidence="6">Fruit stalk</tissue>
    </source>
</reference>
<dbReference type="InterPro" id="IPR050905">
    <property type="entry name" value="Plant_NBS-LRR"/>
</dbReference>
<feature type="domain" description="Disease resistance R13L4/SHOC-2-like LRR" evidence="4">
    <location>
        <begin position="229"/>
        <end position="363"/>
    </location>
</feature>
<dbReference type="RefSeq" id="XP_022760814.1">
    <property type="nucleotide sequence ID" value="XM_022905079.1"/>
</dbReference>
<dbReference type="GeneID" id="111307004"/>
<dbReference type="InterPro" id="IPR057135">
    <property type="entry name" value="At4g27190-like_LRR"/>
</dbReference>
<dbReference type="AlphaFoldDB" id="A0A6P6A7A4"/>
<dbReference type="OrthoDB" id="1691503at2759"/>
<dbReference type="KEGG" id="dzi:111307004"/>
<evidence type="ECO:0000256" key="2">
    <source>
        <dbReference type="ARBA" id="ARBA00022821"/>
    </source>
</evidence>
<gene>
    <name evidence="6" type="primary">LOC111307004</name>
</gene>
<dbReference type="SUPFAM" id="SSF52058">
    <property type="entry name" value="L domain-like"/>
    <property type="match status" value="1"/>
</dbReference>